<feature type="compositionally biased region" description="Acidic residues" evidence="1">
    <location>
        <begin position="85"/>
        <end position="95"/>
    </location>
</feature>
<sequence length="138" mass="15575">MSTSDGEAAKTDEIETPKTENQENEDLMVIDSQIEEPKIEKEVESEPDLEPEPELEPEPVEPEIEASSEAEPKPEAEVEPKVEPEPEIEAEPEVEPEPRAKLVREVRVCSKTADLNLEIRNDANLEVKTITESNYLRL</sequence>
<evidence type="ECO:0000313" key="2">
    <source>
        <dbReference type="EMBL" id="CBY33583.1"/>
    </source>
</evidence>
<name>E4YDH2_OIKDI</name>
<feature type="compositionally biased region" description="Basic and acidic residues" evidence="1">
    <location>
        <begin position="35"/>
        <end position="44"/>
    </location>
</feature>
<feature type="region of interest" description="Disordered" evidence="1">
    <location>
        <begin position="1"/>
        <end position="97"/>
    </location>
</feature>
<feature type="compositionally biased region" description="Acidic residues" evidence="1">
    <location>
        <begin position="45"/>
        <end position="68"/>
    </location>
</feature>
<dbReference type="AlphaFoldDB" id="E4YDH2"/>
<reference evidence="2" key="1">
    <citation type="journal article" date="2010" name="Science">
        <title>Plasticity of animal genome architecture unmasked by rapid evolution of a pelagic tunicate.</title>
        <authorList>
            <person name="Denoeud F."/>
            <person name="Henriet S."/>
            <person name="Mungpakdee S."/>
            <person name="Aury J.M."/>
            <person name="Da Silva C."/>
            <person name="Brinkmann H."/>
            <person name="Mikhaleva J."/>
            <person name="Olsen L.C."/>
            <person name="Jubin C."/>
            <person name="Canestro C."/>
            <person name="Bouquet J.M."/>
            <person name="Danks G."/>
            <person name="Poulain J."/>
            <person name="Campsteijn C."/>
            <person name="Adamski M."/>
            <person name="Cross I."/>
            <person name="Yadetie F."/>
            <person name="Muffato M."/>
            <person name="Louis A."/>
            <person name="Butcher S."/>
            <person name="Tsagkogeorga G."/>
            <person name="Konrad A."/>
            <person name="Singh S."/>
            <person name="Jensen M.F."/>
            <person name="Cong E.H."/>
            <person name="Eikeseth-Otteraa H."/>
            <person name="Noel B."/>
            <person name="Anthouard V."/>
            <person name="Porcel B.M."/>
            <person name="Kachouri-Lafond R."/>
            <person name="Nishino A."/>
            <person name="Ugolini M."/>
            <person name="Chourrout P."/>
            <person name="Nishida H."/>
            <person name="Aasland R."/>
            <person name="Huzurbazar S."/>
            <person name="Westhof E."/>
            <person name="Delsuc F."/>
            <person name="Lehrach H."/>
            <person name="Reinhardt R."/>
            <person name="Weissenbach J."/>
            <person name="Roy S.W."/>
            <person name="Artiguenave F."/>
            <person name="Postlethwait J.H."/>
            <person name="Manak J.R."/>
            <person name="Thompson E.M."/>
            <person name="Jaillon O."/>
            <person name="Du Pasquier L."/>
            <person name="Boudinot P."/>
            <person name="Liberles D.A."/>
            <person name="Volff J.N."/>
            <person name="Philippe H."/>
            <person name="Lenhard B."/>
            <person name="Roest Crollius H."/>
            <person name="Wincker P."/>
            <person name="Chourrout D."/>
        </authorList>
    </citation>
    <scope>NUCLEOTIDE SEQUENCE [LARGE SCALE GENOMIC DNA]</scope>
</reference>
<dbReference type="Proteomes" id="UP000011014">
    <property type="component" value="Unassembled WGS sequence"/>
</dbReference>
<feature type="compositionally biased region" description="Basic and acidic residues" evidence="1">
    <location>
        <begin position="70"/>
        <end position="84"/>
    </location>
</feature>
<protein>
    <submittedName>
        <fullName evidence="2">Uncharacterized protein</fullName>
    </submittedName>
</protein>
<organism evidence="2">
    <name type="scientific">Oikopleura dioica</name>
    <name type="common">Tunicate</name>
    <dbReference type="NCBI Taxonomy" id="34765"/>
    <lineage>
        <taxon>Eukaryota</taxon>
        <taxon>Metazoa</taxon>
        <taxon>Chordata</taxon>
        <taxon>Tunicata</taxon>
        <taxon>Appendicularia</taxon>
        <taxon>Copelata</taxon>
        <taxon>Oikopleuridae</taxon>
        <taxon>Oikopleura</taxon>
    </lineage>
</organism>
<accession>E4YDH2</accession>
<dbReference type="EMBL" id="FN654429">
    <property type="protein sequence ID" value="CBY33583.1"/>
    <property type="molecule type" value="Genomic_DNA"/>
</dbReference>
<gene>
    <name evidence="2" type="ORF">GSOID_T00021506001</name>
</gene>
<proteinExistence type="predicted"/>
<evidence type="ECO:0000256" key="1">
    <source>
        <dbReference type="SAM" id="MobiDB-lite"/>
    </source>
</evidence>
<feature type="compositionally biased region" description="Basic and acidic residues" evidence="1">
    <location>
        <begin position="7"/>
        <end position="21"/>
    </location>
</feature>